<dbReference type="PANTHER" id="PTHR36313:SF7">
    <property type="entry name" value="OS09G0474600 PROTEIN"/>
    <property type="match status" value="1"/>
</dbReference>
<gene>
    <name evidence="2" type="ORF">BVC80_1553g17</name>
</gene>
<feature type="region of interest" description="Disordered" evidence="1">
    <location>
        <begin position="121"/>
        <end position="192"/>
    </location>
</feature>
<dbReference type="OrthoDB" id="1857888at2759"/>
<comment type="caution">
    <text evidence="2">The sequence shown here is derived from an EMBL/GenBank/DDBJ whole genome shotgun (WGS) entry which is preliminary data.</text>
</comment>
<name>A0A200QY79_MACCD</name>
<evidence type="ECO:0000313" key="3">
    <source>
        <dbReference type="Proteomes" id="UP000195402"/>
    </source>
</evidence>
<dbReference type="PANTHER" id="PTHR36313">
    <property type="entry name" value="ROOT MERISTEM GROWTH FACTOR 2"/>
    <property type="match status" value="1"/>
</dbReference>
<dbReference type="GO" id="GO:0010082">
    <property type="term" value="P:regulation of root meristem growth"/>
    <property type="evidence" value="ECO:0007669"/>
    <property type="project" value="InterPro"/>
</dbReference>
<organism evidence="2 3">
    <name type="scientific">Macleaya cordata</name>
    <name type="common">Five-seeded plume-poppy</name>
    <name type="synonym">Bocconia cordata</name>
    <dbReference type="NCBI Taxonomy" id="56857"/>
    <lineage>
        <taxon>Eukaryota</taxon>
        <taxon>Viridiplantae</taxon>
        <taxon>Streptophyta</taxon>
        <taxon>Embryophyta</taxon>
        <taxon>Tracheophyta</taxon>
        <taxon>Spermatophyta</taxon>
        <taxon>Magnoliopsida</taxon>
        <taxon>Ranunculales</taxon>
        <taxon>Papaveraceae</taxon>
        <taxon>Papaveroideae</taxon>
        <taxon>Macleaya</taxon>
    </lineage>
</organism>
<dbReference type="AlphaFoldDB" id="A0A200QY79"/>
<keyword evidence="3" id="KW-1185">Reference proteome</keyword>
<evidence type="ECO:0000256" key="1">
    <source>
        <dbReference type="SAM" id="MobiDB-lite"/>
    </source>
</evidence>
<dbReference type="OMA" id="INNRHEP"/>
<feature type="compositionally biased region" description="Acidic residues" evidence="1">
    <location>
        <begin position="131"/>
        <end position="140"/>
    </location>
</feature>
<dbReference type="GO" id="GO:0008083">
    <property type="term" value="F:growth factor activity"/>
    <property type="evidence" value="ECO:0007669"/>
    <property type="project" value="InterPro"/>
</dbReference>
<dbReference type="Proteomes" id="UP000195402">
    <property type="component" value="Unassembled WGS sequence"/>
</dbReference>
<sequence length="192" mass="20865">MVLIIRFKSFVLGILFILLAFGDISIAHTQQLARDKKAVGTENGFSTNGGNVVTVDQEFFDGVPTAAAAAKNKKLGGRKMLVGDNVLSNKEMMKQEAAAGLINGEAASKISGLGKVNASAKSLERSQEMTTDQESDDDLISDQKTESQKLLEAANNEIANLMQRDYPGMGRPRRKPPINNRHEPLDEDHINP</sequence>
<evidence type="ECO:0000313" key="2">
    <source>
        <dbReference type="EMBL" id="OVA15424.1"/>
    </source>
</evidence>
<dbReference type="EMBL" id="MVGT01000777">
    <property type="protein sequence ID" value="OVA15424.1"/>
    <property type="molecule type" value="Genomic_DNA"/>
</dbReference>
<proteinExistence type="predicted"/>
<protein>
    <submittedName>
        <fullName evidence="2">Uncharacterized protein</fullName>
    </submittedName>
</protein>
<accession>A0A200QY79</accession>
<dbReference type="InterPro" id="IPR038804">
    <property type="entry name" value="RGF3"/>
</dbReference>
<feature type="compositionally biased region" description="Basic and acidic residues" evidence="1">
    <location>
        <begin position="180"/>
        <end position="192"/>
    </location>
</feature>
<dbReference type="InParanoid" id="A0A200QY79"/>
<reference evidence="2 3" key="1">
    <citation type="journal article" date="2017" name="Mol. Plant">
        <title>The Genome of Medicinal Plant Macleaya cordata Provides New Insights into Benzylisoquinoline Alkaloids Metabolism.</title>
        <authorList>
            <person name="Liu X."/>
            <person name="Liu Y."/>
            <person name="Huang P."/>
            <person name="Ma Y."/>
            <person name="Qing Z."/>
            <person name="Tang Q."/>
            <person name="Cao H."/>
            <person name="Cheng P."/>
            <person name="Zheng Y."/>
            <person name="Yuan Z."/>
            <person name="Zhou Y."/>
            <person name="Liu J."/>
            <person name="Tang Z."/>
            <person name="Zhuo Y."/>
            <person name="Zhang Y."/>
            <person name="Yu L."/>
            <person name="Huang J."/>
            <person name="Yang P."/>
            <person name="Peng Q."/>
            <person name="Zhang J."/>
            <person name="Jiang W."/>
            <person name="Zhang Z."/>
            <person name="Lin K."/>
            <person name="Ro D.K."/>
            <person name="Chen X."/>
            <person name="Xiong X."/>
            <person name="Shang Y."/>
            <person name="Huang S."/>
            <person name="Zeng J."/>
        </authorList>
    </citation>
    <scope>NUCLEOTIDE SEQUENCE [LARGE SCALE GENOMIC DNA]</scope>
    <source>
        <strain evidence="3">cv. BLH2017</strain>
        <tissue evidence="2">Root</tissue>
    </source>
</reference>